<dbReference type="AlphaFoldDB" id="A0A9P5L693"/>
<feature type="compositionally biased region" description="Pro residues" evidence="1">
    <location>
        <begin position="92"/>
        <end position="101"/>
    </location>
</feature>
<name>A0A9P5L693_9HYPO</name>
<comment type="caution">
    <text evidence="2">The sequence shown here is derived from an EMBL/GenBank/DDBJ whole genome shotgun (WGS) entry which is preliminary data.</text>
</comment>
<feature type="compositionally biased region" description="Polar residues" evidence="1">
    <location>
        <begin position="148"/>
        <end position="169"/>
    </location>
</feature>
<feature type="region of interest" description="Disordered" evidence="1">
    <location>
        <begin position="136"/>
        <end position="227"/>
    </location>
</feature>
<accession>A0A9P5L693</accession>
<evidence type="ECO:0000256" key="1">
    <source>
        <dbReference type="SAM" id="MobiDB-lite"/>
    </source>
</evidence>
<dbReference type="EMBL" id="JAANBB010000230">
    <property type="protein sequence ID" value="KAF7546007.1"/>
    <property type="molecule type" value="Genomic_DNA"/>
</dbReference>
<protein>
    <submittedName>
        <fullName evidence="2">Uncharacterized protein</fullName>
    </submittedName>
</protein>
<keyword evidence="3" id="KW-1185">Reference proteome</keyword>
<feature type="compositionally biased region" description="Polar residues" evidence="1">
    <location>
        <begin position="184"/>
        <end position="193"/>
    </location>
</feature>
<feature type="compositionally biased region" description="Polar residues" evidence="1">
    <location>
        <begin position="75"/>
        <end position="85"/>
    </location>
</feature>
<sequence length="310" mass="32799">MDPPYQYPGCEMCGGPLGDRIVYCMKCVDRICSDPAPSSVPPTSAHASSSGVYNAYQTGFGSDSGSGSAYAPTAPQATGSRSASSAYRPGTEPIPHPPPPQRAASSGFSTCTICNAPLEYDTYNYCGTCAQLLSDTSDSSSLPHTTDQSSSSGAHSPYQTGSESDPSYMSSWTPSTPGGSSSSRAYNPYSTGSDPGPSYMPTFPQRSTDSRSSGNAYMTDSELMPPPSLPLHVTRAMNRDPMPTLNSPSPFTNTARPPRVPLSPSQVRLTAEDLAKIARGRTPEDRANIEGAIRNLKVLESMYGKSDTRR</sequence>
<dbReference type="Proteomes" id="UP000722485">
    <property type="component" value="Unassembled WGS sequence"/>
</dbReference>
<organism evidence="2 3">
    <name type="scientific">Cylindrodendrum hubeiense</name>
    <dbReference type="NCBI Taxonomy" id="595255"/>
    <lineage>
        <taxon>Eukaryota</taxon>
        <taxon>Fungi</taxon>
        <taxon>Dikarya</taxon>
        <taxon>Ascomycota</taxon>
        <taxon>Pezizomycotina</taxon>
        <taxon>Sordariomycetes</taxon>
        <taxon>Hypocreomycetidae</taxon>
        <taxon>Hypocreales</taxon>
        <taxon>Nectriaceae</taxon>
        <taxon>Cylindrodendrum</taxon>
    </lineage>
</organism>
<evidence type="ECO:0000313" key="3">
    <source>
        <dbReference type="Proteomes" id="UP000722485"/>
    </source>
</evidence>
<gene>
    <name evidence="2" type="ORF">G7Z17_g8747</name>
</gene>
<feature type="region of interest" description="Disordered" evidence="1">
    <location>
        <begin position="64"/>
        <end position="103"/>
    </location>
</feature>
<evidence type="ECO:0000313" key="2">
    <source>
        <dbReference type="EMBL" id="KAF7546007.1"/>
    </source>
</evidence>
<dbReference type="OrthoDB" id="10609587at2759"/>
<feature type="compositionally biased region" description="Polar residues" evidence="1">
    <location>
        <begin position="204"/>
        <end position="218"/>
    </location>
</feature>
<feature type="compositionally biased region" description="Low complexity" evidence="1">
    <location>
        <begin position="170"/>
        <end position="183"/>
    </location>
</feature>
<reference evidence="2" key="1">
    <citation type="submission" date="2020-03" db="EMBL/GenBank/DDBJ databases">
        <title>Draft Genome Sequence of Cylindrodendrum hubeiense.</title>
        <authorList>
            <person name="Buettner E."/>
            <person name="Kellner H."/>
        </authorList>
    </citation>
    <scope>NUCLEOTIDE SEQUENCE</scope>
    <source>
        <strain evidence="2">IHI 201604</strain>
    </source>
</reference>
<feature type="compositionally biased region" description="Low complexity" evidence="1">
    <location>
        <begin position="136"/>
        <end position="147"/>
    </location>
</feature>
<proteinExistence type="predicted"/>